<proteinExistence type="predicted"/>
<dbReference type="Proteomes" id="UP000195950">
    <property type="component" value="Unassembled WGS sequence"/>
</dbReference>
<name>A0A1Y4IHA3_PARDI</name>
<feature type="region of interest" description="Disordered" evidence="1">
    <location>
        <begin position="287"/>
        <end position="317"/>
    </location>
</feature>
<protein>
    <submittedName>
        <fullName evidence="2">Uncharacterized protein</fullName>
    </submittedName>
</protein>
<dbReference type="RefSeq" id="WP_087344159.1">
    <property type="nucleotide sequence ID" value="NZ_JAQMQD010000005.1"/>
</dbReference>
<dbReference type="InterPro" id="IPR046110">
    <property type="entry name" value="DUF6047"/>
</dbReference>
<evidence type="ECO:0000313" key="3">
    <source>
        <dbReference type="Proteomes" id="UP000195950"/>
    </source>
</evidence>
<evidence type="ECO:0000256" key="1">
    <source>
        <dbReference type="SAM" id="MobiDB-lite"/>
    </source>
</evidence>
<evidence type="ECO:0000313" key="2">
    <source>
        <dbReference type="EMBL" id="OUP19694.1"/>
    </source>
</evidence>
<comment type="caution">
    <text evidence="2">The sequence shown here is derived from an EMBL/GenBank/DDBJ whole genome shotgun (WGS) entry which is preliminary data.</text>
</comment>
<sequence>MEKKNKTTPLKVVRRESGYLLFSDSKTGKEGLESYLQYTADHFFDPHAYDGPLEIYEYSGFRKELASHINSSCRRGFLPGGDRKGGYVSSGLLPTEFINRLEPKLYVPMSPTSEGYSGLFSQVRGYMGLELSRKPENEDIYRLLSIREHGYMNIHDKPFTYYRELLPLAEQLEKVTQVKSAGLFDVQAFKELSLKIKKAAEDILHRDFDVRGHRSLEKYLNAPDTSLLVGNRVLDKVQLGILAKGNALYLPENDRPASRHLLYCMADFTRNKLLVSGEPFPIRTYRVKDGIPHPVSPQEKIPEKRKTPRKSTGRKIS</sequence>
<dbReference type="EMBL" id="NFJX01000006">
    <property type="protein sequence ID" value="OUP19694.1"/>
    <property type="molecule type" value="Genomic_DNA"/>
</dbReference>
<dbReference type="Pfam" id="PF19513">
    <property type="entry name" value="DUF6047"/>
    <property type="match status" value="1"/>
</dbReference>
<gene>
    <name evidence="2" type="ORF">B5F32_09300</name>
</gene>
<feature type="compositionally biased region" description="Basic residues" evidence="1">
    <location>
        <begin position="306"/>
        <end position="317"/>
    </location>
</feature>
<accession>A0A1Y4IHA3</accession>
<reference evidence="3" key="1">
    <citation type="submission" date="2017-04" db="EMBL/GenBank/DDBJ databases">
        <title>Function of individual gut microbiota members based on whole genome sequencing of pure cultures obtained from chicken caecum.</title>
        <authorList>
            <person name="Medvecky M."/>
            <person name="Cejkova D."/>
            <person name="Polansky O."/>
            <person name="Karasova D."/>
            <person name="Kubasova T."/>
            <person name="Cizek A."/>
            <person name="Rychlik I."/>
        </authorList>
    </citation>
    <scope>NUCLEOTIDE SEQUENCE [LARGE SCALE GENOMIC DNA]</scope>
    <source>
        <strain evidence="3">An199</strain>
    </source>
</reference>
<organism evidence="2 3">
    <name type="scientific">Parabacteroides distasonis</name>
    <dbReference type="NCBI Taxonomy" id="823"/>
    <lineage>
        <taxon>Bacteria</taxon>
        <taxon>Pseudomonadati</taxon>
        <taxon>Bacteroidota</taxon>
        <taxon>Bacteroidia</taxon>
        <taxon>Bacteroidales</taxon>
        <taxon>Tannerellaceae</taxon>
        <taxon>Parabacteroides</taxon>
    </lineage>
</organism>
<dbReference type="AlphaFoldDB" id="A0A1Y4IHA3"/>